<dbReference type="AlphaFoldDB" id="A0AAW0PCK5"/>
<gene>
    <name evidence="1" type="ORF">WMY93_013885</name>
</gene>
<sequence length="122" mass="13659">MSSAAISHTTQVCVSPMSQLTWSSLQASGSTQLAHCPMQRQCQLYWCRKDHTRQTDPVSAAAEAVPRLHIQQTYAHYKYSTLHMNTSISQPLPNMFGSTGTVLIFVHQNGANKSDIMWLNQH</sequence>
<comment type="caution">
    <text evidence="1">The sequence shown here is derived from an EMBL/GenBank/DDBJ whole genome shotgun (WGS) entry which is preliminary data.</text>
</comment>
<keyword evidence="2" id="KW-1185">Reference proteome</keyword>
<evidence type="ECO:0000313" key="2">
    <source>
        <dbReference type="Proteomes" id="UP001460270"/>
    </source>
</evidence>
<protein>
    <submittedName>
        <fullName evidence="1">Uncharacterized protein</fullName>
    </submittedName>
</protein>
<proteinExistence type="predicted"/>
<name>A0AAW0PCK5_9GOBI</name>
<dbReference type="EMBL" id="JBBPFD010000009">
    <property type="protein sequence ID" value="KAK7913674.1"/>
    <property type="molecule type" value="Genomic_DNA"/>
</dbReference>
<evidence type="ECO:0000313" key="1">
    <source>
        <dbReference type="EMBL" id="KAK7913674.1"/>
    </source>
</evidence>
<reference evidence="2" key="1">
    <citation type="submission" date="2024-04" db="EMBL/GenBank/DDBJ databases">
        <title>Salinicola lusitanus LLJ914,a marine bacterium isolated from the Okinawa Trough.</title>
        <authorList>
            <person name="Li J."/>
        </authorList>
    </citation>
    <scope>NUCLEOTIDE SEQUENCE [LARGE SCALE GENOMIC DNA]</scope>
</reference>
<accession>A0AAW0PCK5</accession>
<dbReference type="Proteomes" id="UP001460270">
    <property type="component" value="Unassembled WGS sequence"/>
</dbReference>
<organism evidence="1 2">
    <name type="scientific">Mugilogobius chulae</name>
    <name type="common">yellowstripe goby</name>
    <dbReference type="NCBI Taxonomy" id="88201"/>
    <lineage>
        <taxon>Eukaryota</taxon>
        <taxon>Metazoa</taxon>
        <taxon>Chordata</taxon>
        <taxon>Craniata</taxon>
        <taxon>Vertebrata</taxon>
        <taxon>Euteleostomi</taxon>
        <taxon>Actinopterygii</taxon>
        <taxon>Neopterygii</taxon>
        <taxon>Teleostei</taxon>
        <taxon>Neoteleostei</taxon>
        <taxon>Acanthomorphata</taxon>
        <taxon>Gobiaria</taxon>
        <taxon>Gobiiformes</taxon>
        <taxon>Gobioidei</taxon>
        <taxon>Gobiidae</taxon>
        <taxon>Gobionellinae</taxon>
        <taxon>Mugilogobius</taxon>
    </lineage>
</organism>